<name>A0A2R4M9B0_9HYPH</name>
<dbReference type="InterPro" id="IPR029041">
    <property type="entry name" value="FAD-linked_oxidoreductase-like"/>
</dbReference>
<dbReference type="Proteomes" id="UP000258927">
    <property type="component" value="Chromosome"/>
</dbReference>
<evidence type="ECO:0000256" key="7">
    <source>
        <dbReference type="ARBA" id="ARBA00034478"/>
    </source>
</evidence>
<protein>
    <recommendedName>
        <fullName evidence="9">Methylenetetrahydrofolate reductase</fullName>
    </recommendedName>
</protein>
<dbReference type="UniPathway" id="UPA00193"/>
<dbReference type="EMBL" id="CP021330">
    <property type="protein sequence ID" value="AVX02590.1"/>
    <property type="molecule type" value="Genomic_DNA"/>
</dbReference>
<comment type="pathway">
    <text evidence="7">Amino-acid biosynthesis; L-methionine biosynthesis via de novo pathway.</text>
</comment>
<dbReference type="Gene3D" id="3.20.20.220">
    <property type="match status" value="1"/>
</dbReference>
<keyword evidence="4 9" id="KW-0285">Flavoprotein</keyword>
<evidence type="ECO:0000256" key="5">
    <source>
        <dbReference type="ARBA" id="ARBA00022827"/>
    </source>
</evidence>
<dbReference type="CDD" id="cd00537">
    <property type="entry name" value="MTHFR"/>
    <property type="match status" value="1"/>
</dbReference>
<gene>
    <name evidence="10" type="ORF">MXMO3_00042</name>
</gene>
<accession>A0A2R4M9B0</accession>
<dbReference type="PANTHER" id="PTHR45754:SF3">
    <property type="entry name" value="METHYLENETETRAHYDROFOLATE REDUCTASE (NADPH)"/>
    <property type="match status" value="1"/>
</dbReference>
<dbReference type="RefSeq" id="WP_117394547.1">
    <property type="nucleotide sequence ID" value="NZ_CP021330.1"/>
</dbReference>
<dbReference type="GO" id="GO:0009086">
    <property type="term" value="P:methionine biosynthetic process"/>
    <property type="evidence" value="ECO:0007669"/>
    <property type="project" value="TreeGrafter"/>
</dbReference>
<evidence type="ECO:0000256" key="9">
    <source>
        <dbReference type="RuleBase" id="RU003862"/>
    </source>
</evidence>
<evidence type="ECO:0000256" key="2">
    <source>
        <dbReference type="ARBA" id="ARBA00004777"/>
    </source>
</evidence>
<evidence type="ECO:0000313" key="10">
    <source>
        <dbReference type="EMBL" id="AVX02590.1"/>
    </source>
</evidence>
<dbReference type="GO" id="GO:0035999">
    <property type="term" value="P:tetrahydrofolate interconversion"/>
    <property type="evidence" value="ECO:0007669"/>
    <property type="project" value="UniProtKB-UniPathway"/>
</dbReference>
<dbReference type="GO" id="GO:0106312">
    <property type="term" value="F:methylenetetrahydrofolate reductase (NADH) activity"/>
    <property type="evidence" value="ECO:0007669"/>
    <property type="project" value="UniProtKB-EC"/>
</dbReference>
<organism evidence="10 11">
    <name type="scientific">Maritalea myrionectae</name>
    <dbReference type="NCBI Taxonomy" id="454601"/>
    <lineage>
        <taxon>Bacteria</taxon>
        <taxon>Pseudomonadati</taxon>
        <taxon>Pseudomonadota</taxon>
        <taxon>Alphaproteobacteria</taxon>
        <taxon>Hyphomicrobiales</taxon>
        <taxon>Devosiaceae</taxon>
        <taxon>Maritalea</taxon>
    </lineage>
</organism>
<evidence type="ECO:0000256" key="6">
    <source>
        <dbReference type="ARBA" id="ARBA00023002"/>
    </source>
</evidence>
<evidence type="ECO:0000313" key="11">
    <source>
        <dbReference type="Proteomes" id="UP000258927"/>
    </source>
</evidence>
<evidence type="ECO:0000256" key="1">
    <source>
        <dbReference type="ARBA" id="ARBA00001974"/>
    </source>
</evidence>
<dbReference type="InterPro" id="IPR003171">
    <property type="entry name" value="Mehydrof_redctse-like"/>
</dbReference>
<dbReference type="PANTHER" id="PTHR45754">
    <property type="entry name" value="METHYLENETETRAHYDROFOLATE REDUCTASE"/>
    <property type="match status" value="1"/>
</dbReference>
<comment type="cofactor">
    <cofactor evidence="1 9">
        <name>FAD</name>
        <dbReference type="ChEBI" id="CHEBI:57692"/>
    </cofactor>
</comment>
<comment type="catalytic activity">
    <reaction evidence="8">
        <text>(6S)-5-methyl-5,6,7,8-tetrahydrofolate + NAD(+) = (6R)-5,10-methylene-5,6,7,8-tetrahydrofolate + NADH + H(+)</text>
        <dbReference type="Rhea" id="RHEA:19821"/>
        <dbReference type="ChEBI" id="CHEBI:15378"/>
        <dbReference type="ChEBI" id="CHEBI:15636"/>
        <dbReference type="ChEBI" id="CHEBI:18608"/>
        <dbReference type="ChEBI" id="CHEBI:57540"/>
        <dbReference type="ChEBI" id="CHEBI:57945"/>
        <dbReference type="EC" id="1.5.1.54"/>
    </reaction>
    <physiologicalReaction direction="right-to-left" evidence="8">
        <dbReference type="Rhea" id="RHEA:19823"/>
    </physiologicalReaction>
</comment>
<dbReference type="KEGG" id="mmyr:MXMO3_00042"/>
<dbReference type="Pfam" id="PF02219">
    <property type="entry name" value="MTHFR"/>
    <property type="match status" value="1"/>
</dbReference>
<dbReference type="SUPFAM" id="SSF51730">
    <property type="entry name" value="FAD-linked oxidoreductase"/>
    <property type="match status" value="1"/>
</dbReference>
<evidence type="ECO:0000256" key="3">
    <source>
        <dbReference type="ARBA" id="ARBA00006743"/>
    </source>
</evidence>
<keyword evidence="11" id="KW-1185">Reference proteome</keyword>
<evidence type="ECO:0000256" key="8">
    <source>
        <dbReference type="ARBA" id="ARBA00048628"/>
    </source>
</evidence>
<keyword evidence="5 9" id="KW-0274">FAD</keyword>
<dbReference type="GO" id="GO:0071949">
    <property type="term" value="F:FAD binding"/>
    <property type="evidence" value="ECO:0007669"/>
    <property type="project" value="TreeGrafter"/>
</dbReference>
<comment type="similarity">
    <text evidence="3 9">Belongs to the methylenetetrahydrofolate reductase family.</text>
</comment>
<evidence type="ECO:0000256" key="4">
    <source>
        <dbReference type="ARBA" id="ARBA00022630"/>
    </source>
</evidence>
<dbReference type="GO" id="GO:0005829">
    <property type="term" value="C:cytosol"/>
    <property type="evidence" value="ECO:0007669"/>
    <property type="project" value="TreeGrafter"/>
</dbReference>
<dbReference type="STRING" id="1122213.GCA_000423365_02759"/>
<reference evidence="10 11" key="1">
    <citation type="submission" date="2017-05" db="EMBL/GenBank/DDBJ databases">
        <title>Genome Analysis of Maritalea myrionectae HL2708#5.</title>
        <authorList>
            <consortium name="Cotde Inc.-PKNU"/>
            <person name="Jang D."/>
            <person name="Oh H.-M."/>
        </authorList>
    </citation>
    <scope>NUCLEOTIDE SEQUENCE [LARGE SCALE GENOMIC DNA]</scope>
    <source>
        <strain evidence="10 11">HL2708#5</strain>
    </source>
</reference>
<dbReference type="AlphaFoldDB" id="A0A2R4M9B0"/>
<comment type="pathway">
    <text evidence="2 9">One-carbon metabolism; tetrahydrofolate interconversion.</text>
</comment>
<keyword evidence="6 9" id="KW-0560">Oxidoreductase</keyword>
<sequence length="357" mass="38805">MNDDLDFVEEFGVNPGDPLTQRPGHVSHGRFERVVRSGHFVVTTEIAPPDSVDPDEVLARANLFDGYVDAINATDGSGANCHMSSLGVCAILTRAGYSPIIQFSCRDRNRIAMQGDLLSAAALGVCSVLCLTGDDVGAGDHPEAKPVFDLDSISLLQTTKILRDESRFLSGRQLDTAPRLFVGASINPFVPPLENRVDQLAKKIRAGAEFIQSQYCFDIERLRTFMARACDLGLHEQSYIIIGVGVLGSAQTARWLRANVPGVHIPDAIIKRLEDAPNPKAEGRRIAVELMQQIKETPGVSGVHLMAYRHEKWVGEIVKASGVLGDRKPWAPEPLDSTIGVVTPNDEMLDNLTSTVS</sequence>
<proteinExistence type="inferred from homology"/>